<evidence type="ECO:0000313" key="2">
    <source>
        <dbReference type="Proteomes" id="UP000008021"/>
    </source>
</evidence>
<dbReference type="Gramene" id="OMERI11G16110.1">
    <property type="protein sequence ID" value="OMERI11G16110.1"/>
    <property type="gene ID" value="OMERI11G16110"/>
</dbReference>
<keyword evidence="2" id="KW-1185">Reference proteome</keyword>
<dbReference type="PANTHER" id="PTHR35166">
    <property type="entry name" value="OS05G0193700 PROTEIN-RELATED"/>
    <property type="match status" value="1"/>
</dbReference>
<proteinExistence type="predicted"/>
<dbReference type="EnsemblPlants" id="OMERI11G16110.1">
    <property type="protein sequence ID" value="OMERI11G16110.1"/>
    <property type="gene ID" value="OMERI11G16110"/>
</dbReference>
<organism evidence="1">
    <name type="scientific">Oryza meridionalis</name>
    <dbReference type="NCBI Taxonomy" id="40149"/>
    <lineage>
        <taxon>Eukaryota</taxon>
        <taxon>Viridiplantae</taxon>
        <taxon>Streptophyta</taxon>
        <taxon>Embryophyta</taxon>
        <taxon>Tracheophyta</taxon>
        <taxon>Spermatophyta</taxon>
        <taxon>Magnoliopsida</taxon>
        <taxon>Liliopsida</taxon>
        <taxon>Poales</taxon>
        <taxon>Poaceae</taxon>
        <taxon>BOP clade</taxon>
        <taxon>Oryzoideae</taxon>
        <taxon>Oryzeae</taxon>
        <taxon>Oryzinae</taxon>
        <taxon>Oryza</taxon>
    </lineage>
</organism>
<name>A0A0E0F7L2_9ORYZ</name>
<sequence length="305" mass="33488">MKLAEKEGFGFGNGRPGSASALINHTLRLPPHILESCKIIEISREIIHPPTADRRAYLKLCVVALAAAAAAAAEDAGEKIALMPCTAAHCDKAMAARGSKRSGGTLVPVDGEEAILVPRGKLALSKKLVDKILSLERRELPHVADLLKDGGGGGDPNPSEAEKMLRKSVREMDRYNKKREDKLAECQAIIRSVRHGKGYAVVDNNLEMRVAVSKAEVVFEIPKDCISNDPLVTERNTKLVKFYEEIAQNHYQRYHLIEAGAGKKKLTKSWENLQTKLKTARTYQQDVRQVGGKAVPIPAHFTDEV</sequence>
<dbReference type="AlphaFoldDB" id="A0A0E0F7L2"/>
<accession>A0A0E0F7L2</accession>
<reference evidence="1" key="1">
    <citation type="submission" date="2015-04" db="UniProtKB">
        <authorList>
            <consortium name="EnsemblPlants"/>
        </authorList>
    </citation>
    <scope>IDENTIFICATION</scope>
</reference>
<protein>
    <submittedName>
        <fullName evidence="1">Uncharacterized protein</fullName>
    </submittedName>
</protein>
<reference evidence="1" key="2">
    <citation type="submission" date="2018-05" db="EMBL/GenBank/DDBJ databases">
        <title>OmerRS3 (Oryza meridionalis Reference Sequence Version 3).</title>
        <authorList>
            <person name="Zhang J."/>
            <person name="Kudrna D."/>
            <person name="Lee S."/>
            <person name="Talag J."/>
            <person name="Welchert J."/>
            <person name="Wing R.A."/>
        </authorList>
    </citation>
    <scope>NUCLEOTIDE SEQUENCE [LARGE SCALE GENOMIC DNA]</scope>
    <source>
        <strain evidence="1">cv. OR44</strain>
    </source>
</reference>
<dbReference type="Proteomes" id="UP000008021">
    <property type="component" value="Chromosome 11"/>
</dbReference>
<dbReference type="PANTHER" id="PTHR35166:SF20">
    <property type="entry name" value="EXPRESSED PROTEIN"/>
    <property type="match status" value="1"/>
</dbReference>
<evidence type="ECO:0000313" key="1">
    <source>
        <dbReference type="EnsemblPlants" id="OMERI11G16110.1"/>
    </source>
</evidence>